<feature type="domain" description="Tripartite ATP-independent periplasmic transporters DctQ component" evidence="10">
    <location>
        <begin position="48"/>
        <end position="178"/>
    </location>
</feature>
<comment type="similarity">
    <text evidence="8 9">Belongs to the TRAP transporter small permease family.</text>
</comment>
<protein>
    <recommendedName>
        <fullName evidence="9">TRAP transporter small permease protein</fullName>
    </recommendedName>
</protein>
<dbReference type="GO" id="GO:0015740">
    <property type="term" value="P:C4-dicarboxylate transport"/>
    <property type="evidence" value="ECO:0007669"/>
    <property type="project" value="TreeGrafter"/>
</dbReference>
<comment type="subunit">
    <text evidence="9">The complex comprises the extracytoplasmic solute receptor protein and the two transmembrane proteins.</text>
</comment>
<evidence type="ECO:0000256" key="2">
    <source>
        <dbReference type="ARBA" id="ARBA00022448"/>
    </source>
</evidence>
<evidence type="ECO:0000313" key="11">
    <source>
        <dbReference type="EMBL" id="PVE47689.1"/>
    </source>
</evidence>
<dbReference type="InterPro" id="IPR055348">
    <property type="entry name" value="DctQ"/>
</dbReference>
<evidence type="ECO:0000313" key="12">
    <source>
        <dbReference type="Proteomes" id="UP000244810"/>
    </source>
</evidence>
<evidence type="ECO:0000256" key="1">
    <source>
        <dbReference type="ARBA" id="ARBA00004429"/>
    </source>
</evidence>
<feature type="transmembrane region" description="Helical" evidence="9">
    <location>
        <begin position="26"/>
        <end position="46"/>
    </location>
</feature>
<dbReference type="GO" id="GO:0005886">
    <property type="term" value="C:plasma membrane"/>
    <property type="evidence" value="ECO:0007669"/>
    <property type="project" value="UniProtKB-SubCell"/>
</dbReference>
<dbReference type="RefSeq" id="WP_107751061.1">
    <property type="nucleotide sequence ID" value="NZ_QBKF01000003.1"/>
</dbReference>
<dbReference type="AlphaFoldDB" id="A0A2T7USU5"/>
<evidence type="ECO:0000256" key="8">
    <source>
        <dbReference type="ARBA" id="ARBA00038436"/>
    </source>
</evidence>
<accession>A0A2T7USU5</accession>
<gene>
    <name evidence="11" type="ORF">DDE23_09605</name>
</gene>
<proteinExistence type="inferred from homology"/>
<dbReference type="OrthoDB" id="4964541at2"/>
<comment type="subcellular location">
    <subcellularLocation>
        <location evidence="1 9">Cell inner membrane</location>
        <topology evidence="1 9">Multi-pass membrane protein</topology>
    </subcellularLocation>
</comment>
<evidence type="ECO:0000256" key="3">
    <source>
        <dbReference type="ARBA" id="ARBA00022475"/>
    </source>
</evidence>
<comment type="function">
    <text evidence="9">Part of the tripartite ATP-independent periplasmic (TRAP) transport system.</text>
</comment>
<dbReference type="PANTHER" id="PTHR35011:SF2">
    <property type="entry name" value="2,3-DIKETO-L-GULONATE TRAP TRANSPORTER SMALL PERMEASE PROTEIN YIAM"/>
    <property type="match status" value="1"/>
</dbReference>
<reference evidence="11 12" key="1">
    <citation type="journal article" date="2011" name="Syst. Appl. Microbiol.">
        <title>Defluviimonas denitrificans gen. nov., sp. nov., and Pararhodobacter aggregans gen. nov., sp. nov., non-phototrophic Rhodobacteraceae from the biofilter of a marine aquaculture.</title>
        <authorList>
            <person name="Foesel B.U."/>
            <person name="Drake H.L."/>
            <person name="Schramm A."/>
        </authorList>
    </citation>
    <scope>NUCLEOTIDE SEQUENCE [LARGE SCALE GENOMIC DNA]</scope>
    <source>
        <strain evidence="11 12">D1-19</strain>
    </source>
</reference>
<dbReference type="Pfam" id="PF04290">
    <property type="entry name" value="DctQ"/>
    <property type="match status" value="1"/>
</dbReference>
<keyword evidence="2 9" id="KW-0813">Transport</keyword>
<keyword evidence="7 9" id="KW-0472">Membrane</keyword>
<dbReference type="InterPro" id="IPR007387">
    <property type="entry name" value="TRAP_DctQ"/>
</dbReference>
<feature type="transmembrane region" description="Helical" evidence="9">
    <location>
        <begin position="52"/>
        <end position="75"/>
    </location>
</feature>
<dbReference type="PANTHER" id="PTHR35011">
    <property type="entry name" value="2,3-DIKETO-L-GULONATE TRAP TRANSPORTER SMALL PERMEASE PROTEIN YIAM"/>
    <property type="match status" value="1"/>
</dbReference>
<evidence type="ECO:0000259" key="10">
    <source>
        <dbReference type="Pfam" id="PF04290"/>
    </source>
</evidence>
<evidence type="ECO:0000256" key="7">
    <source>
        <dbReference type="ARBA" id="ARBA00023136"/>
    </source>
</evidence>
<keyword evidence="4 9" id="KW-0997">Cell inner membrane</keyword>
<keyword evidence="5 9" id="KW-0812">Transmembrane</keyword>
<keyword evidence="3" id="KW-1003">Cell membrane</keyword>
<dbReference type="Proteomes" id="UP000244810">
    <property type="component" value="Unassembled WGS sequence"/>
</dbReference>
<dbReference type="EMBL" id="QDDR01000004">
    <property type="protein sequence ID" value="PVE47689.1"/>
    <property type="molecule type" value="Genomic_DNA"/>
</dbReference>
<dbReference type="GO" id="GO:0022857">
    <property type="term" value="F:transmembrane transporter activity"/>
    <property type="evidence" value="ECO:0007669"/>
    <property type="project" value="UniProtKB-UniRule"/>
</dbReference>
<comment type="caution">
    <text evidence="11">The sequence shown here is derived from an EMBL/GenBank/DDBJ whole genome shotgun (WGS) entry which is preliminary data.</text>
</comment>
<evidence type="ECO:0000256" key="9">
    <source>
        <dbReference type="RuleBase" id="RU369079"/>
    </source>
</evidence>
<keyword evidence="6 9" id="KW-1133">Transmembrane helix</keyword>
<evidence type="ECO:0000256" key="5">
    <source>
        <dbReference type="ARBA" id="ARBA00022692"/>
    </source>
</evidence>
<evidence type="ECO:0000256" key="4">
    <source>
        <dbReference type="ARBA" id="ARBA00022519"/>
    </source>
</evidence>
<feature type="transmembrane region" description="Helical" evidence="9">
    <location>
        <begin position="156"/>
        <end position="175"/>
    </location>
</feature>
<keyword evidence="12" id="KW-1185">Reference proteome</keyword>
<sequence>MPPLSPTRPHPVTRVSRGLFALERRLLQALMAAILILTLVNIGLTIGGRSLYWAAEALVALMTVAAFVGQSMLIRTGQHPGVTLLADMLSPRAARWLRMASDLVLLGLSALLLVLAWRMFDLPGLLTNWQDPLPRAIETGNFTWLEPTNTLGIAKAWIWLAPVPFFAFGGIHALARLLDPQDAAILPQEV</sequence>
<evidence type="ECO:0000256" key="6">
    <source>
        <dbReference type="ARBA" id="ARBA00022989"/>
    </source>
</evidence>
<organism evidence="11 12">
    <name type="scientific">Pararhodobacter aggregans</name>
    <dbReference type="NCBI Taxonomy" id="404875"/>
    <lineage>
        <taxon>Bacteria</taxon>
        <taxon>Pseudomonadati</taxon>
        <taxon>Pseudomonadota</taxon>
        <taxon>Alphaproteobacteria</taxon>
        <taxon>Rhodobacterales</taxon>
        <taxon>Paracoccaceae</taxon>
        <taxon>Pararhodobacter</taxon>
    </lineage>
</organism>
<name>A0A2T7USU5_9RHOB</name>
<feature type="transmembrane region" description="Helical" evidence="9">
    <location>
        <begin position="96"/>
        <end position="120"/>
    </location>
</feature>